<dbReference type="PANTHER" id="PTHR24346">
    <property type="entry name" value="MAP/MICROTUBULE AFFINITY-REGULATING KINASE"/>
    <property type="match status" value="1"/>
</dbReference>
<evidence type="ECO:0000259" key="6">
    <source>
        <dbReference type="PROSITE" id="PS50112"/>
    </source>
</evidence>
<dbReference type="PROSITE" id="PS50112">
    <property type="entry name" value="PAS"/>
    <property type="match status" value="1"/>
</dbReference>
<dbReference type="GO" id="GO:0005524">
    <property type="term" value="F:ATP binding"/>
    <property type="evidence" value="ECO:0007669"/>
    <property type="project" value="UniProtKB-UniRule"/>
</dbReference>
<evidence type="ECO:0000256" key="1">
    <source>
        <dbReference type="ARBA" id="ARBA00022741"/>
    </source>
</evidence>
<keyword evidence="7" id="KW-0418">Kinase</keyword>
<gene>
    <name evidence="7" type="primary">Pask</name>
    <name evidence="7" type="ORF">AWC38_SpisGene16322</name>
</gene>
<dbReference type="InterPro" id="IPR000719">
    <property type="entry name" value="Prot_kinase_dom"/>
</dbReference>
<dbReference type="GO" id="GO:0004674">
    <property type="term" value="F:protein serine/threonine kinase activity"/>
    <property type="evidence" value="ECO:0007669"/>
    <property type="project" value="TreeGrafter"/>
</dbReference>
<keyword evidence="8" id="KW-1185">Reference proteome</keyword>
<feature type="region of interest" description="Disordered" evidence="4">
    <location>
        <begin position="1308"/>
        <end position="1333"/>
    </location>
</feature>
<keyword evidence="1 3" id="KW-0547">Nucleotide-binding</keyword>
<dbReference type="Gene3D" id="1.10.510.10">
    <property type="entry name" value="Transferase(Phosphotransferase) domain 1"/>
    <property type="match status" value="2"/>
</dbReference>
<feature type="compositionally biased region" description="Low complexity" evidence="4">
    <location>
        <begin position="973"/>
        <end position="995"/>
    </location>
</feature>
<dbReference type="NCBIfam" id="TIGR00229">
    <property type="entry name" value="sensory_box"/>
    <property type="match status" value="1"/>
</dbReference>
<feature type="domain" description="PAS" evidence="6">
    <location>
        <begin position="385"/>
        <end position="448"/>
    </location>
</feature>
<accession>A0A2B4RR45</accession>
<protein>
    <submittedName>
        <fullName evidence="7">PAS domain-containing serine/threonine-protein kinase</fullName>
    </submittedName>
</protein>
<dbReference type="PROSITE" id="PS00108">
    <property type="entry name" value="PROTEIN_KINASE_ST"/>
    <property type="match status" value="2"/>
</dbReference>
<dbReference type="FunFam" id="3.30.450.20:FF:000059">
    <property type="entry name" value="PAS domain containing serine/threonine kinase"/>
    <property type="match status" value="1"/>
</dbReference>
<dbReference type="PROSITE" id="PS50011">
    <property type="entry name" value="PROTEIN_KINASE_DOM"/>
    <property type="match status" value="1"/>
</dbReference>
<feature type="compositionally biased region" description="Polar residues" evidence="4">
    <location>
        <begin position="72"/>
        <end position="85"/>
    </location>
</feature>
<dbReference type="InterPro" id="IPR011009">
    <property type="entry name" value="Kinase-like_dom_sf"/>
</dbReference>
<dbReference type="GO" id="GO:0035556">
    <property type="term" value="P:intracellular signal transduction"/>
    <property type="evidence" value="ECO:0007669"/>
    <property type="project" value="TreeGrafter"/>
</dbReference>
<dbReference type="GO" id="GO:0005829">
    <property type="term" value="C:cytosol"/>
    <property type="evidence" value="ECO:0007669"/>
    <property type="project" value="TreeGrafter"/>
</dbReference>
<keyword evidence="2 3" id="KW-0067">ATP-binding</keyword>
<dbReference type="InterPro" id="IPR000014">
    <property type="entry name" value="PAS"/>
</dbReference>
<dbReference type="GO" id="GO:0045719">
    <property type="term" value="P:negative regulation of glycogen biosynthetic process"/>
    <property type="evidence" value="ECO:0007669"/>
    <property type="project" value="TreeGrafter"/>
</dbReference>
<comment type="caution">
    <text evidence="7">The sequence shown here is derived from an EMBL/GenBank/DDBJ whole genome shotgun (WGS) entry which is preliminary data.</text>
</comment>
<feature type="region of interest" description="Disordered" evidence="4">
    <location>
        <begin position="956"/>
        <end position="1004"/>
    </location>
</feature>
<evidence type="ECO:0000259" key="5">
    <source>
        <dbReference type="PROSITE" id="PS50011"/>
    </source>
</evidence>
<dbReference type="InterPro" id="IPR013767">
    <property type="entry name" value="PAS_fold"/>
</dbReference>
<dbReference type="EMBL" id="LSMT01000369">
    <property type="protein sequence ID" value="PFX19263.1"/>
    <property type="molecule type" value="Genomic_DNA"/>
</dbReference>
<name>A0A2B4RR45_STYPI</name>
<dbReference type="Pfam" id="PF00989">
    <property type="entry name" value="PAS"/>
    <property type="match status" value="1"/>
</dbReference>
<reference evidence="8" key="1">
    <citation type="journal article" date="2017" name="bioRxiv">
        <title>Comparative analysis of the genomes of Stylophora pistillata and Acropora digitifera provides evidence for extensive differences between species of corals.</title>
        <authorList>
            <person name="Voolstra C.R."/>
            <person name="Li Y."/>
            <person name="Liew Y.J."/>
            <person name="Baumgarten S."/>
            <person name="Zoccola D."/>
            <person name="Flot J.-F."/>
            <person name="Tambutte S."/>
            <person name="Allemand D."/>
            <person name="Aranda M."/>
        </authorList>
    </citation>
    <scope>NUCLEOTIDE SEQUENCE [LARGE SCALE GENOMIC DNA]</scope>
</reference>
<dbReference type="InterPro" id="IPR035965">
    <property type="entry name" value="PAS-like_dom_sf"/>
</dbReference>
<dbReference type="Proteomes" id="UP000225706">
    <property type="component" value="Unassembled WGS sequence"/>
</dbReference>
<proteinExistence type="predicted"/>
<feature type="compositionally biased region" description="Low complexity" evidence="4">
    <location>
        <begin position="12"/>
        <end position="31"/>
    </location>
</feature>
<dbReference type="InterPro" id="IPR017441">
    <property type="entry name" value="Protein_kinase_ATP_BS"/>
</dbReference>
<evidence type="ECO:0000313" key="8">
    <source>
        <dbReference type="Proteomes" id="UP000225706"/>
    </source>
</evidence>
<feature type="binding site" evidence="3">
    <location>
        <position position="704"/>
    </location>
    <ligand>
        <name>ATP</name>
        <dbReference type="ChEBI" id="CHEBI:30616"/>
    </ligand>
</feature>
<dbReference type="Pfam" id="PF13426">
    <property type="entry name" value="PAS_9"/>
    <property type="match status" value="1"/>
</dbReference>
<dbReference type="GO" id="GO:0005634">
    <property type="term" value="C:nucleus"/>
    <property type="evidence" value="ECO:0007669"/>
    <property type="project" value="TreeGrafter"/>
</dbReference>
<dbReference type="SMART" id="SM00220">
    <property type="entry name" value="S_TKc"/>
    <property type="match status" value="2"/>
</dbReference>
<feature type="compositionally biased region" description="Polar residues" evidence="4">
    <location>
        <begin position="32"/>
        <end position="62"/>
    </location>
</feature>
<organism evidence="7 8">
    <name type="scientific">Stylophora pistillata</name>
    <name type="common">Smooth cauliflower coral</name>
    <dbReference type="NCBI Taxonomy" id="50429"/>
    <lineage>
        <taxon>Eukaryota</taxon>
        <taxon>Metazoa</taxon>
        <taxon>Cnidaria</taxon>
        <taxon>Anthozoa</taxon>
        <taxon>Hexacorallia</taxon>
        <taxon>Scleractinia</taxon>
        <taxon>Astrocoeniina</taxon>
        <taxon>Pocilloporidae</taxon>
        <taxon>Stylophora</taxon>
    </lineage>
</organism>
<dbReference type="InterPro" id="IPR008271">
    <property type="entry name" value="Ser/Thr_kinase_AS"/>
</dbReference>
<dbReference type="GO" id="GO:0006355">
    <property type="term" value="P:regulation of DNA-templated transcription"/>
    <property type="evidence" value="ECO:0007669"/>
    <property type="project" value="InterPro"/>
</dbReference>
<dbReference type="PROSITE" id="PS00107">
    <property type="entry name" value="PROTEIN_KINASE_ATP"/>
    <property type="match status" value="1"/>
</dbReference>
<dbReference type="Gene3D" id="3.30.200.20">
    <property type="entry name" value="Phosphorylase Kinase, domain 1"/>
    <property type="match status" value="1"/>
</dbReference>
<dbReference type="SUPFAM" id="SSF56112">
    <property type="entry name" value="Protein kinase-like (PK-like)"/>
    <property type="match status" value="2"/>
</dbReference>
<dbReference type="CDD" id="cd00130">
    <property type="entry name" value="PAS"/>
    <property type="match status" value="1"/>
</dbReference>
<feature type="compositionally biased region" description="Polar residues" evidence="4">
    <location>
        <begin position="1312"/>
        <end position="1322"/>
    </location>
</feature>
<dbReference type="Pfam" id="PF00069">
    <property type="entry name" value="Pkinase"/>
    <property type="match status" value="2"/>
</dbReference>
<feature type="region of interest" description="Disordered" evidence="4">
    <location>
        <begin position="6"/>
        <end position="92"/>
    </location>
</feature>
<evidence type="ECO:0000256" key="3">
    <source>
        <dbReference type="PROSITE-ProRule" id="PRU10141"/>
    </source>
</evidence>
<dbReference type="FunFam" id="3.30.200.20:FF:000346">
    <property type="entry name" value="PAS domain-containing serine/threonine-protein kinase"/>
    <property type="match status" value="1"/>
</dbReference>
<dbReference type="STRING" id="50429.A0A2B4RR45"/>
<keyword evidence="7" id="KW-0808">Transferase</keyword>
<dbReference type="FunFam" id="1.10.510.10:FF:001906">
    <property type="match status" value="1"/>
</dbReference>
<evidence type="ECO:0000256" key="4">
    <source>
        <dbReference type="SAM" id="MobiDB-lite"/>
    </source>
</evidence>
<dbReference type="Gene3D" id="3.30.450.20">
    <property type="entry name" value="PAS domain"/>
    <property type="match status" value="2"/>
</dbReference>
<dbReference type="OrthoDB" id="10252171at2759"/>
<dbReference type="SUPFAM" id="SSF55785">
    <property type="entry name" value="PYP-like sensor domain (PAS domain)"/>
    <property type="match status" value="1"/>
</dbReference>
<feature type="domain" description="Protein kinase" evidence="5">
    <location>
        <begin position="671"/>
        <end position="1293"/>
    </location>
</feature>
<evidence type="ECO:0000313" key="7">
    <source>
        <dbReference type="EMBL" id="PFX19263.1"/>
    </source>
</evidence>
<sequence>MIFFTVTEKSDTSVQQVTSSQSSANTSETYSLPSTNENHSAANASLTDLQNQNESPKGSPTPLQRDEYNLDGLTSTPNIATSSGRTEIASPHQPVCEGSFVGQARHKDGSPLAIIFQVLTLCPPKLHMLKAVQFPATTCMKHTLHGYHSMELCERKNACTIKKIELNDGRVLFCAWISRDPEEEGEGGRSTSSLALAASLNSMEYSVGNLAELSQQLSEGSLREEPSPGRGRYDERSYRLAIVYCLVFCIGSCEPNKSLGKSLNLKSGPVPGSFLFGTPSYPSPLDRIRPTKKDRAIELGLSTALQDSLDLNATFPKMYKAKSKLEDNNMDVFKPSRNLDQISSDSLHSFSYAPGHCRGSFLETSPDPRLTSSWQFYNFVGGAGTGAVFPTTVRNPNNAIVTINARTSEILTANDMAAELFGYSTKKLIGIKMSQLFVHKEKQEALVEQHIEASGAVVMVNGKVLDAVDSCGIVFPVSVWMKKLTWEEEPRCITVMEPVERKTAMVLFDAEGVIVDCDQDLSTLYGYYVTTDLIGVNIKKLIPALELPTSENMSKHVKKQRATGRTRDGATFPLSISLKPKYGKDLKKLDRDKKLPEDQLFFKGVVWVFANISGLVTFTPDGVIHSCNHNFALMLFGYAQEELEGKLSQQLSEGSLREEPSPGRGRYDERYITLQSIGKGAFGFVKVGQRRSDGVKVIVKFIRKAKILPDCWVEDSILGSIPLEIALLAKFKHPNIVKMLEAFENDEFFQLVMEKHGSGMDLFEFIDRQPATDEPLCSYLFRQVVSAVSFLHSHSVLHRDVKDENIILDDKFHVKLIDFGSAAYMEEGKKFCTFCGTMEYCSPEVLMGNNNDNDDDADNLNFAQGWSGEFEPREYSHVLILSLEEFNSKYSAIHVTDLIPNFYDDMEDVDDNSMPLPPFDDEDDEFDYDYDDDEWGFRDSKDRKSTVVYSRELDSKASNYSGGSPEGKNLDDSITSSLSTSTGLSSSHSTVGSGTCNANERKSRDLLSPAMNSTFLDKESMIANFGDSKIENSLSEPSFSSLGSGWFTSVLTAEDSGIDDSGGSAERVRLELGEDGHVGQGGPVAVSSPANLSVPLVECNEDDDKSWSGSFSRDQNKNEICDKENEANDKLQMESLESSGEGPVYGNYGAMLKVVSAVSFLHSHSILHRDVKDENIILDDKFHVKLIDFGSAAYMEEGKKFCTFCGTMEYCSPEVLMGNKYAGPDLELWSMGVTLYTLVFGENPFYDVEETIRAELHPPFLVSNDLLFIICWLLHPDPRWRATITDFISGLLVEVADQVDGTQHLLQLPPSALNNSPSGSDSSQDDIDYGQHDNPQLSALQEYLSLVDNEDNGGDS</sequence>
<dbReference type="PANTHER" id="PTHR24346:SF51">
    <property type="entry name" value="PAS DOMAIN-CONTAINING SERINE_THREONINE-PROTEIN KINASE"/>
    <property type="match status" value="1"/>
</dbReference>
<evidence type="ECO:0000256" key="2">
    <source>
        <dbReference type="ARBA" id="ARBA00022840"/>
    </source>
</evidence>
<dbReference type="SMART" id="SM00091">
    <property type="entry name" value="PAS"/>
    <property type="match status" value="2"/>
</dbReference>